<dbReference type="GO" id="GO:0006950">
    <property type="term" value="P:response to stress"/>
    <property type="evidence" value="ECO:0007669"/>
    <property type="project" value="TreeGrafter"/>
</dbReference>
<dbReference type="SMART" id="SM00347">
    <property type="entry name" value="HTH_MARR"/>
    <property type="match status" value="1"/>
</dbReference>
<dbReference type="SUPFAM" id="SSF46785">
    <property type="entry name" value="Winged helix' DNA-binding domain"/>
    <property type="match status" value="1"/>
</dbReference>
<keyword evidence="3" id="KW-0804">Transcription</keyword>
<dbReference type="AlphaFoldDB" id="C7R1T6"/>
<feature type="domain" description="HTH marR-type" evidence="4">
    <location>
        <begin position="22"/>
        <end position="155"/>
    </location>
</feature>
<dbReference type="RefSeq" id="WP_015771032.1">
    <property type="nucleotide sequence ID" value="NC_013174.1"/>
</dbReference>
<dbReference type="InterPro" id="IPR000835">
    <property type="entry name" value="HTH_MarR-typ"/>
</dbReference>
<dbReference type="Pfam" id="PF12802">
    <property type="entry name" value="MarR_2"/>
    <property type="match status" value="1"/>
</dbReference>
<dbReference type="PROSITE" id="PS50995">
    <property type="entry name" value="HTH_MARR_2"/>
    <property type="match status" value="1"/>
</dbReference>
<dbReference type="PANTHER" id="PTHR33164:SF104">
    <property type="entry name" value="TRANSCRIPTIONAL REGULATORY PROTEIN"/>
    <property type="match status" value="1"/>
</dbReference>
<dbReference type="Gene3D" id="1.10.10.10">
    <property type="entry name" value="Winged helix-like DNA-binding domain superfamily/Winged helix DNA-binding domain"/>
    <property type="match status" value="1"/>
</dbReference>
<dbReference type="STRING" id="471856.Jden_0741"/>
<dbReference type="InterPro" id="IPR039422">
    <property type="entry name" value="MarR/SlyA-like"/>
</dbReference>
<dbReference type="GO" id="GO:0003700">
    <property type="term" value="F:DNA-binding transcription factor activity"/>
    <property type="evidence" value="ECO:0007669"/>
    <property type="project" value="InterPro"/>
</dbReference>
<dbReference type="OrthoDB" id="3237509at2"/>
<evidence type="ECO:0000256" key="3">
    <source>
        <dbReference type="ARBA" id="ARBA00023163"/>
    </source>
</evidence>
<dbReference type="eggNOG" id="COG1846">
    <property type="taxonomic scope" value="Bacteria"/>
</dbReference>
<gene>
    <name evidence="5" type="ordered locus">Jden_0741</name>
</gene>
<organism evidence="5 6">
    <name type="scientific">Jonesia denitrificans (strain ATCC 14870 / DSM 20603 / BCRC 15368 / CIP 55.134 / JCM 11481 / NBRC 15587 / NCTC 10816 / Prevot 55134)</name>
    <name type="common">Listeria denitrificans</name>
    <dbReference type="NCBI Taxonomy" id="471856"/>
    <lineage>
        <taxon>Bacteria</taxon>
        <taxon>Bacillati</taxon>
        <taxon>Actinomycetota</taxon>
        <taxon>Actinomycetes</taxon>
        <taxon>Micrococcales</taxon>
        <taxon>Jonesiaceae</taxon>
        <taxon>Jonesia</taxon>
    </lineage>
</organism>
<protein>
    <submittedName>
        <fullName evidence="5">Transcriptional regulator, MarR family</fullName>
    </submittedName>
</protein>
<dbReference type="EMBL" id="CP001706">
    <property type="protein sequence ID" value="ACV08404.1"/>
    <property type="molecule type" value="Genomic_DNA"/>
</dbReference>
<evidence type="ECO:0000313" key="5">
    <source>
        <dbReference type="EMBL" id="ACV08404.1"/>
    </source>
</evidence>
<sequence>MDFAERAHHQWHTIAPDIDISHLLTTGRLQRIASFVTARSEQRLAEFGINRGEFNLLSVVRRSGKNCRATELSALTESSGAAITKRLERLVAKELVVRKELPSDRRVVLVSLTDKGRDLIDQVFPLMVELEREFIAPLNEGQRHALEEALTIMLQHADPSDT</sequence>
<dbReference type="InterPro" id="IPR036388">
    <property type="entry name" value="WH-like_DNA-bd_sf"/>
</dbReference>
<keyword evidence="1" id="KW-0805">Transcription regulation</keyword>
<dbReference type="InterPro" id="IPR023187">
    <property type="entry name" value="Tscrpt_reg_MarR-type_CS"/>
</dbReference>
<evidence type="ECO:0000256" key="1">
    <source>
        <dbReference type="ARBA" id="ARBA00023015"/>
    </source>
</evidence>
<evidence type="ECO:0000313" key="6">
    <source>
        <dbReference type="Proteomes" id="UP000000628"/>
    </source>
</evidence>
<name>C7R1T6_JONDD</name>
<dbReference type="KEGG" id="jde:Jden_0741"/>
<keyword evidence="2" id="KW-0238">DNA-binding</keyword>
<evidence type="ECO:0000259" key="4">
    <source>
        <dbReference type="PROSITE" id="PS50995"/>
    </source>
</evidence>
<proteinExistence type="predicted"/>
<dbReference type="PANTHER" id="PTHR33164">
    <property type="entry name" value="TRANSCRIPTIONAL REGULATOR, MARR FAMILY"/>
    <property type="match status" value="1"/>
</dbReference>
<dbReference type="HOGENOM" id="CLU_083287_27_5_11"/>
<dbReference type="InterPro" id="IPR036390">
    <property type="entry name" value="WH_DNA-bd_sf"/>
</dbReference>
<evidence type="ECO:0000256" key="2">
    <source>
        <dbReference type="ARBA" id="ARBA00023125"/>
    </source>
</evidence>
<accession>C7R1T6</accession>
<dbReference type="PROSITE" id="PS01117">
    <property type="entry name" value="HTH_MARR_1"/>
    <property type="match status" value="1"/>
</dbReference>
<keyword evidence="6" id="KW-1185">Reference proteome</keyword>
<reference evidence="5 6" key="1">
    <citation type="journal article" date="2009" name="Stand. Genomic Sci.">
        <title>Complete genome sequence of Jonesia denitrificans type strain (Prevot 55134).</title>
        <authorList>
            <person name="Pukall R."/>
            <person name="Gehrich-Schroter G."/>
            <person name="Lapidus A."/>
            <person name="Nolan M."/>
            <person name="Glavina Del Rio T."/>
            <person name="Lucas S."/>
            <person name="Chen F."/>
            <person name="Tice H."/>
            <person name="Pitluck S."/>
            <person name="Cheng J.F."/>
            <person name="Copeland A."/>
            <person name="Saunders E."/>
            <person name="Brettin T."/>
            <person name="Detter J.C."/>
            <person name="Bruce D."/>
            <person name="Goodwin L."/>
            <person name="Pati A."/>
            <person name="Ivanova N."/>
            <person name="Mavromatis K."/>
            <person name="Ovchinnikova G."/>
            <person name="Chen A."/>
            <person name="Palaniappan K."/>
            <person name="Land M."/>
            <person name="Hauser L."/>
            <person name="Chang Y.J."/>
            <person name="Jeffries C.D."/>
            <person name="Chain P."/>
            <person name="Goker M."/>
            <person name="Bristow J."/>
            <person name="Eisen J.A."/>
            <person name="Markowitz V."/>
            <person name="Hugenholtz P."/>
            <person name="Kyrpides N.C."/>
            <person name="Klenk H.P."/>
            <person name="Han C."/>
        </authorList>
    </citation>
    <scope>NUCLEOTIDE SEQUENCE [LARGE SCALE GENOMIC DNA]</scope>
    <source>
        <strain evidence="6">ATCC 14870 / DSM 20603 / BCRC 15368 / CIP 55.134 / JCM 11481 / NBRC 15587 / NCTC 10816 / Prevot 55134</strain>
    </source>
</reference>
<dbReference type="Proteomes" id="UP000000628">
    <property type="component" value="Chromosome"/>
</dbReference>
<dbReference type="GO" id="GO:0003677">
    <property type="term" value="F:DNA binding"/>
    <property type="evidence" value="ECO:0007669"/>
    <property type="project" value="UniProtKB-KW"/>
</dbReference>